<evidence type="ECO:0000313" key="9">
    <source>
        <dbReference type="Proteomes" id="UP001232750"/>
    </source>
</evidence>
<proteinExistence type="predicted"/>
<feature type="transmembrane region" description="Helical" evidence="6">
    <location>
        <begin position="89"/>
        <end position="111"/>
    </location>
</feature>
<feature type="transmembrane region" description="Helical" evidence="6">
    <location>
        <begin position="265"/>
        <end position="286"/>
    </location>
</feature>
<keyword evidence="2" id="KW-1003">Cell membrane</keyword>
<feature type="transmembrane region" description="Helical" evidence="6">
    <location>
        <begin position="147"/>
        <end position="168"/>
    </location>
</feature>
<reference evidence="8 9" key="1">
    <citation type="submission" date="2023-05" db="EMBL/GenBank/DDBJ databases">
        <title>Gordonibacter KGMB12511T sp. nov., isolated from faeces of healthy Korean.</title>
        <authorList>
            <person name="Kim H.S."/>
            <person name="Kim J.-S."/>
            <person name="Suh M.K."/>
            <person name="Eom M.K."/>
            <person name="Do H.E."/>
            <person name="Lee J.-S."/>
        </authorList>
    </citation>
    <scope>NUCLEOTIDE SEQUENCE [LARGE SCALE GENOMIC DNA]</scope>
    <source>
        <strain evidence="8 9">KGMB12511</strain>
    </source>
</reference>
<evidence type="ECO:0000256" key="6">
    <source>
        <dbReference type="SAM" id="Phobius"/>
    </source>
</evidence>
<keyword evidence="9" id="KW-1185">Reference proteome</keyword>
<comment type="caution">
    <text evidence="8">The sequence shown here is derived from an EMBL/GenBank/DDBJ whole genome shotgun (WGS) entry which is preliminary data.</text>
</comment>
<accession>A0ABT7DMC3</accession>
<dbReference type="PROSITE" id="PS50850">
    <property type="entry name" value="MFS"/>
    <property type="match status" value="1"/>
</dbReference>
<dbReference type="PANTHER" id="PTHR43124:SF3">
    <property type="entry name" value="CHLORAMPHENICOL EFFLUX PUMP RV0191"/>
    <property type="match status" value="1"/>
</dbReference>
<feature type="transmembrane region" description="Helical" evidence="6">
    <location>
        <begin position="117"/>
        <end position="135"/>
    </location>
</feature>
<evidence type="ECO:0000313" key="8">
    <source>
        <dbReference type="EMBL" id="MDJ1649726.1"/>
    </source>
</evidence>
<dbReference type="PANTHER" id="PTHR43124">
    <property type="entry name" value="PURINE EFFLUX PUMP PBUE"/>
    <property type="match status" value="1"/>
</dbReference>
<evidence type="ECO:0000259" key="7">
    <source>
        <dbReference type="PROSITE" id="PS50850"/>
    </source>
</evidence>
<keyword evidence="4 6" id="KW-1133">Transmembrane helix</keyword>
<feature type="transmembrane region" description="Helical" evidence="6">
    <location>
        <begin position="225"/>
        <end position="245"/>
    </location>
</feature>
<name>A0ABT7DMC3_9ACTN</name>
<evidence type="ECO:0000256" key="1">
    <source>
        <dbReference type="ARBA" id="ARBA00004651"/>
    </source>
</evidence>
<evidence type="ECO:0000256" key="5">
    <source>
        <dbReference type="ARBA" id="ARBA00023136"/>
    </source>
</evidence>
<feature type="domain" description="Major facilitator superfamily (MFS) profile" evidence="7">
    <location>
        <begin position="19"/>
        <end position="413"/>
    </location>
</feature>
<dbReference type="Gene3D" id="1.20.1250.20">
    <property type="entry name" value="MFS general substrate transporter like domains"/>
    <property type="match status" value="2"/>
</dbReference>
<feature type="transmembrane region" description="Helical" evidence="6">
    <location>
        <begin position="174"/>
        <end position="194"/>
    </location>
</feature>
<evidence type="ECO:0000256" key="3">
    <source>
        <dbReference type="ARBA" id="ARBA00022692"/>
    </source>
</evidence>
<keyword evidence="3 6" id="KW-0812">Transmembrane</keyword>
<feature type="transmembrane region" description="Helical" evidence="6">
    <location>
        <begin position="15"/>
        <end position="34"/>
    </location>
</feature>
<feature type="transmembrane region" description="Helical" evidence="6">
    <location>
        <begin position="54"/>
        <end position="77"/>
    </location>
</feature>
<dbReference type="Pfam" id="PF07690">
    <property type="entry name" value="MFS_1"/>
    <property type="match status" value="1"/>
</dbReference>
<dbReference type="RefSeq" id="WP_283831066.1">
    <property type="nucleotide sequence ID" value="NZ_JASJEU010000005.1"/>
</dbReference>
<feature type="transmembrane region" description="Helical" evidence="6">
    <location>
        <begin position="322"/>
        <end position="342"/>
    </location>
</feature>
<organism evidence="8 9">
    <name type="scientific">Gordonibacter faecis</name>
    <dbReference type="NCBI Taxonomy" id="3047475"/>
    <lineage>
        <taxon>Bacteria</taxon>
        <taxon>Bacillati</taxon>
        <taxon>Actinomycetota</taxon>
        <taxon>Coriobacteriia</taxon>
        <taxon>Eggerthellales</taxon>
        <taxon>Eggerthellaceae</taxon>
        <taxon>Gordonibacter</taxon>
    </lineage>
</organism>
<evidence type="ECO:0000256" key="2">
    <source>
        <dbReference type="ARBA" id="ARBA00022475"/>
    </source>
</evidence>
<dbReference type="InterPro" id="IPR036259">
    <property type="entry name" value="MFS_trans_sf"/>
</dbReference>
<evidence type="ECO:0000256" key="4">
    <source>
        <dbReference type="ARBA" id="ARBA00022989"/>
    </source>
</evidence>
<dbReference type="InterPro" id="IPR020846">
    <property type="entry name" value="MFS_dom"/>
</dbReference>
<feature type="transmembrane region" description="Helical" evidence="6">
    <location>
        <begin position="354"/>
        <end position="380"/>
    </location>
</feature>
<protein>
    <submittedName>
        <fullName evidence="8">MFS transporter</fullName>
    </submittedName>
</protein>
<keyword evidence="5 6" id="KW-0472">Membrane</keyword>
<comment type="subcellular location">
    <subcellularLocation>
        <location evidence="1">Cell membrane</location>
        <topology evidence="1">Multi-pass membrane protein</topology>
    </subcellularLocation>
</comment>
<gene>
    <name evidence="8" type="ORF">QNJ86_02830</name>
</gene>
<dbReference type="InterPro" id="IPR011701">
    <property type="entry name" value="MFS"/>
</dbReference>
<dbReference type="SUPFAM" id="SSF103473">
    <property type="entry name" value="MFS general substrate transporter"/>
    <property type="match status" value="1"/>
</dbReference>
<dbReference type="InterPro" id="IPR050189">
    <property type="entry name" value="MFS_Efflux_Transporters"/>
</dbReference>
<dbReference type="EMBL" id="JASJEU010000005">
    <property type="protein sequence ID" value="MDJ1649726.1"/>
    <property type="molecule type" value="Genomic_DNA"/>
</dbReference>
<dbReference type="Proteomes" id="UP001232750">
    <property type="component" value="Unassembled WGS sequence"/>
</dbReference>
<feature type="transmembrane region" description="Helical" evidence="6">
    <location>
        <begin position="386"/>
        <end position="409"/>
    </location>
</feature>
<feature type="transmembrane region" description="Helical" evidence="6">
    <location>
        <begin position="298"/>
        <end position="316"/>
    </location>
</feature>
<sequence length="413" mass="43864">MSGLIDTPTRGPNRYGWVVLAVVWLCGFVAPLNMVKVTALSPVLMASFGIDEAFMGTIMSLFYVLGIVMAFPAAGIVNRFGVHKVGIASLLLALVGGLVGVLSADVPAFMVSRVLEGAGMGIMGVVGVVAISPWFAPSKRGLPLGIWAIWVTVSFIVGPTLFTGIFDITGSWHSVWWATLVFDAIVLVLFALLYRAPTFVFDDDEQPVAIDDSVREELPVPHITAALKLPVVWLLGIMMFAYAAASMSIEGFFSTYVFDTFDVALTVAGIIVTSGAVIGSVFAVLSGKVSDRVHSRRLVLLVGWIAGMIYSWFVFSVDSLPLFIPVIILLALGENATPSMIYASVAEMMSPDKVAGASAVLALMQNVGMFLGTTVLGALVAGMGEWALAARCTAVPLYAFGLVLTVIAWKKLV</sequence>